<evidence type="ECO:0000313" key="4">
    <source>
        <dbReference type="Proteomes" id="UP000009183"/>
    </source>
</evidence>
<dbReference type="InterPro" id="IPR057135">
    <property type="entry name" value="At4g27190-like_LRR"/>
</dbReference>
<keyword evidence="4" id="KW-1185">Reference proteome</keyword>
<dbReference type="eggNOG" id="KOG4658">
    <property type="taxonomic scope" value="Eukaryota"/>
</dbReference>
<dbReference type="PANTHER" id="PTHR33463">
    <property type="entry name" value="NB-ARC DOMAIN-CONTAINING PROTEIN-RELATED"/>
    <property type="match status" value="1"/>
</dbReference>
<accession>F6HXA0</accession>
<gene>
    <name evidence="3" type="ordered locus">VIT_09s0002g06230</name>
</gene>
<feature type="domain" description="Disease resistance protein At4g27190-like leucine-rich repeats" evidence="2">
    <location>
        <begin position="25"/>
        <end position="132"/>
    </location>
</feature>
<proteinExistence type="predicted"/>
<dbReference type="InterPro" id="IPR032675">
    <property type="entry name" value="LRR_dom_sf"/>
</dbReference>
<dbReference type="PANTHER" id="PTHR33463:SF220">
    <property type="entry name" value="NB-ARC DOMAIN-CONTAINING PROTEIN"/>
    <property type="match status" value="1"/>
</dbReference>
<evidence type="ECO:0000313" key="3">
    <source>
        <dbReference type="EMBL" id="CCB59570.1"/>
    </source>
</evidence>
<dbReference type="Pfam" id="PF23247">
    <property type="entry name" value="LRR_RPS2"/>
    <property type="match status" value="1"/>
</dbReference>
<dbReference type="AlphaFoldDB" id="F6HXA0"/>
<sequence>MSLQIDFDSLREIKFDWAGKGEETVEYRNLNPEVKCFHGLGSVYICKCQMLKNMTWHIFAPNLKYLAIGECDEIVEVIAKGAEDGGNLSPFTKLLYLTLFDLRQLKSVHWNPLPFLYLERIEVDGCPKLKKLPLNSNSAKERRVVITGKQLWWNELEWEDEATLNTFLPCFQAR</sequence>
<dbReference type="InParanoid" id="F6HXA0"/>
<dbReference type="EMBL" id="FN596494">
    <property type="protein sequence ID" value="CCB59570.1"/>
    <property type="molecule type" value="Genomic_DNA"/>
</dbReference>
<dbReference type="InterPro" id="IPR050905">
    <property type="entry name" value="Plant_NBS-LRR"/>
</dbReference>
<dbReference type="Gene3D" id="3.80.10.10">
    <property type="entry name" value="Ribonuclease Inhibitor"/>
    <property type="match status" value="1"/>
</dbReference>
<organism evidence="3 4">
    <name type="scientific">Vitis vinifera</name>
    <name type="common">Grape</name>
    <dbReference type="NCBI Taxonomy" id="29760"/>
    <lineage>
        <taxon>Eukaryota</taxon>
        <taxon>Viridiplantae</taxon>
        <taxon>Streptophyta</taxon>
        <taxon>Embryophyta</taxon>
        <taxon>Tracheophyta</taxon>
        <taxon>Spermatophyta</taxon>
        <taxon>Magnoliopsida</taxon>
        <taxon>eudicotyledons</taxon>
        <taxon>Gunneridae</taxon>
        <taxon>Pentapetalae</taxon>
        <taxon>rosids</taxon>
        <taxon>Vitales</taxon>
        <taxon>Vitaceae</taxon>
        <taxon>Viteae</taxon>
        <taxon>Vitis</taxon>
    </lineage>
</organism>
<dbReference type="SUPFAM" id="SSF52058">
    <property type="entry name" value="L domain-like"/>
    <property type="match status" value="1"/>
</dbReference>
<reference evidence="4" key="1">
    <citation type="journal article" date="2007" name="Nature">
        <title>The grapevine genome sequence suggests ancestral hexaploidization in major angiosperm phyla.</title>
        <authorList>
            <consortium name="The French-Italian Public Consortium for Grapevine Genome Characterization."/>
            <person name="Jaillon O."/>
            <person name="Aury J.-M."/>
            <person name="Noel B."/>
            <person name="Policriti A."/>
            <person name="Clepet C."/>
            <person name="Casagrande A."/>
            <person name="Choisne N."/>
            <person name="Aubourg S."/>
            <person name="Vitulo N."/>
            <person name="Jubin C."/>
            <person name="Vezzi A."/>
            <person name="Legeai F."/>
            <person name="Hugueney P."/>
            <person name="Dasilva C."/>
            <person name="Horner D."/>
            <person name="Mica E."/>
            <person name="Jublot D."/>
            <person name="Poulain J."/>
            <person name="Bruyere C."/>
            <person name="Billault A."/>
            <person name="Segurens B."/>
            <person name="Gouyvenoux M."/>
            <person name="Ugarte E."/>
            <person name="Cattonaro F."/>
            <person name="Anthouard V."/>
            <person name="Vico V."/>
            <person name="Del Fabbro C."/>
            <person name="Alaux M."/>
            <person name="Di Gaspero G."/>
            <person name="Dumas V."/>
            <person name="Felice N."/>
            <person name="Paillard S."/>
            <person name="Juman I."/>
            <person name="Moroldo M."/>
            <person name="Scalabrin S."/>
            <person name="Canaguier A."/>
            <person name="Le Clainche I."/>
            <person name="Malacrida G."/>
            <person name="Durand E."/>
            <person name="Pesole G."/>
            <person name="Laucou V."/>
            <person name="Chatelet P."/>
            <person name="Merdinoglu D."/>
            <person name="Delledonne M."/>
            <person name="Pezzotti M."/>
            <person name="Lecharny A."/>
            <person name="Scarpelli C."/>
            <person name="Artiguenave F."/>
            <person name="Pe M.E."/>
            <person name="Valle G."/>
            <person name="Morgante M."/>
            <person name="Caboche M."/>
            <person name="Adam-Blondon A.-F."/>
            <person name="Weissenbach J."/>
            <person name="Quetier F."/>
            <person name="Wincker P."/>
        </authorList>
    </citation>
    <scope>NUCLEOTIDE SEQUENCE [LARGE SCALE GENOMIC DNA]</scope>
    <source>
        <strain evidence="4">cv. Pinot noir / PN40024</strain>
    </source>
</reference>
<name>F6HXA0_VITVI</name>
<protein>
    <recommendedName>
        <fullName evidence="2">Disease resistance protein At4g27190-like leucine-rich repeats domain-containing protein</fullName>
    </recommendedName>
</protein>
<keyword evidence="1" id="KW-0611">Plant defense</keyword>
<dbReference type="Proteomes" id="UP000009183">
    <property type="component" value="Chromosome 9"/>
</dbReference>
<dbReference type="PaxDb" id="29760-VIT_09s0002g06230.t01"/>
<evidence type="ECO:0000256" key="1">
    <source>
        <dbReference type="ARBA" id="ARBA00022821"/>
    </source>
</evidence>
<dbReference type="HOGENOM" id="CLU_083173_0_0_1"/>
<evidence type="ECO:0000259" key="2">
    <source>
        <dbReference type="Pfam" id="PF23247"/>
    </source>
</evidence>